<dbReference type="GeneID" id="78531515"/>
<dbReference type="PATRIC" id="fig|28125.4.peg.1185"/>
<keyword evidence="1" id="KW-0732">Signal</keyword>
<dbReference type="Proteomes" id="UP000070093">
    <property type="component" value="Unassembled WGS sequence"/>
</dbReference>
<proteinExistence type="predicted"/>
<feature type="signal peptide" evidence="1">
    <location>
        <begin position="1"/>
        <end position="18"/>
    </location>
</feature>
<comment type="caution">
    <text evidence="2">The sequence shown here is derived from an EMBL/GenBank/DDBJ whole genome shotgun (WGS) entry which is preliminary data.</text>
</comment>
<evidence type="ECO:0000256" key="1">
    <source>
        <dbReference type="SAM" id="SignalP"/>
    </source>
</evidence>
<dbReference type="STRING" id="28125.HMPREF3202_01195"/>
<evidence type="ECO:0000313" key="2">
    <source>
        <dbReference type="EMBL" id="KXO17336.1"/>
    </source>
</evidence>
<protein>
    <recommendedName>
        <fullName evidence="4">Lipoprotein</fullName>
    </recommendedName>
</protein>
<sequence>MKKVYCVATLAVAVISFASCGNKAKLADKVDTAIVVPTATDSIVAEAPTDAQTLAKQLASKLSAKDGAGVAALLAGAQTKVVTLLKTNPVAAKEYVTQLQEWVKNNDEAVKSIIDKAGDSAVAQSLTKAVSAVKAIDPSDLATSLKEAVAGKAADI</sequence>
<name>A0A137SXX2_9BACT</name>
<evidence type="ECO:0000313" key="3">
    <source>
        <dbReference type="Proteomes" id="UP000070093"/>
    </source>
</evidence>
<accession>A0A137SXX2</accession>
<organism evidence="2 3">
    <name type="scientific">Prevotella bivia</name>
    <dbReference type="NCBI Taxonomy" id="28125"/>
    <lineage>
        <taxon>Bacteria</taxon>
        <taxon>Pseudomonadati</taxon>
        <taxon>Bacteroidota</taxon>
        <taxon>Bacteroidia</taxon>
        <taxon>Bacteroidales</taxon>
        <taxon>Prevotellaceae</taxon>
        <taxon>Prevotella</taxon>
    </lineage>
</organism>
<dbReference type="RefSeq" id="WP_004337874.1">
    <property type="nucleotide sequence ID" value="NZ_CAUPGI010000023.1"/>
</dbReference>
<evidence type="ECO:0008006" key="4">
    <source>
        <dbReference type="Google" id="ProtNLM"/>
    </source>
</evidence>
<dbReference type="PROSITE" id="PS51257">
    <property type="entry name" value="PROKAR_LIPOPROTEIN"/>
    <property type="match status" value="1"/>
</dbReference>
<feature type="chain" id="PRO_5007481133" description="Lipoprotein" evidence="1">
    <location>
        <begin position="19"/>
        <end position="156"/>
    </location>
</feature>
<reference evidence="2 3" key="1">
    <citation type="submission" date="2016-02" db="EMBL/GenBank/DDBJ databases">
        <authorList>
            <person name="Wen L."/>
            <person name="He K."/>
            <person name="Yang H."/>
        </authorList>
    </citation>
    <scope>NUCLEOTIDE SEQUENCE [LARGE SCALE GENOMIC DNA]</scope>
    <source>
        <strain evidence="2 3">GED7880</strain>
    </source>
</reference>
<gene>
    <name evidence="2" type="ORF">HMPREF3202_01195</name>
</gene>
<dbReference type="AlphaFoldDB" id="A0A137SXX2"/>
<dbReference type="EMBL" id="LTAG01000049">
    <property type="protein sequence ID" value="KXO17336.1"/>
    <property type="molecule type" value="Genomic_DNA"/>
</dbReference>